<evidence type="ECO:0000313" key="3">
    <source>
        <dbReference type="Proteomes" id="UP000242662"/>
    </source>
</evidence>
<gene>
    <name evidence="2" type="ORF">SAMN05421737_11349</name>
</gene>
<keyword evidence="1" id="KW-0472">Membrane</keyword>
<evidence type="ECO:0000256" key="1">
    <source>
        <dbReference type="SAM" id="Phobius"/>
    </source>
</evidence>
<dbReference type="EMBL" id="FMYM01000013">
    <property type="protein sequence ID" value="SDC70543.1"/>
    <property type="molecule type" value="Genomic_DNA"/>
</dbReference>
<evidence type="ECO:0008006" key="4">
    <source>
        <dbReference type="Google" id="ProtNLM"/>
    </source>
</evidence>
<name>A0A1G6NRL5_9BACI</name>
<reference evidence="3" key="1">
    <citation type="submission" date="2016-09" db="EMBL/GenBank/DDBJ databases">
        <authorList>
            <person name="Varghese N."/>
            <person name="Submissions S."/>
        </authorList>
    </citation>
    <scope>NUCLEOTIDE SEQUENCE [LARGE SCALE GENOMIC DNA]</scope>
    <source>
        <strain evidence="3">25nlg</strain>
    </source>
</reference>
<organism evidence="2 3">
    <name type="scientific">Shouchella lonarensis</name>
    <dbReference type="NCBI Taxonomy" id="1464122"/>
    <lineage>
        <taxon>Bacteria</taxon>
        <taxon>Bacillati</taxon>
        <taxon>Bacillota</taxon>
        <taxon>Bacilli</taxon>
        <taxon>Bacillales</taxon>
        <taxon>Bacillaceae</taxon>
        <taxon>Shouchella</taxon>
    </lineage>
</organism>
<feature type="transmembrane region" description="Helical" evidence="1">
    <location>
        <begin position="6"/>
        <end position="26"/>
    </location>
</feature>
<protein>
    <recommendedName>
        <fullName evidence="4">ComG operon protein 7</fullName>
    </recommendedName>
</protein>
<sequence>MSSKYVIIILSVLLVIVSVIAIMQYYESYRVGDVETREELLTEAMWQISHDPSLDKEKIETIKVLKSYAGVPPFNYSVAVDLKNGERIRYSWGDVQKKRVDKE</sequence>
<dbReference type="AlphaFoldDB" id="A0A1G6NRL5"/>
<keyword evidence="3" id="KW-1185">Reference proteome</keyword>
<proteinExistence type="predicted"/>
<keyword evidence="1" id="KW-1133">Transmembrane helix</keyword>
<accession>A0A1G6NRL5</accession>
<dbReference type="Proteomes" id="UP000242662">
    <property type="component" value="Unassembled WGS sequence"/>
</dbReference>
<dbReference type="STRING" id="1464122.SAMN05421737_11349"/>
<evidence type="ECO:0000313" key="2">
    <source>
        <dbReference type="EMBL" id="SDC70543.1"/>
    </source>
</evidence>
<keyword evidence="1" id="KW-0812">Transmembrane</keyword>
<dbReference type="RefSeq" id="WP_090776604.1">
    <property type="nucleotide sequence ID" value="NZ_FMYM01000013.1"/>
</dbReference>
<dbReference type="OrthoDB" id="2974649at2"/>